<feature type="coiled-coil region" evidence="1">
    <location>
        <begin position="519"/>
        <end position="578"/>
    </location>
</feature>
<evidence type="ECO:0000256" key="1">
    <source>
        <dbReference type="SAM" id="Coils"/>
    </source>
</evidence>
<proteinExistence type="predicted"/>
<keyword evidence="2" id="KW-0472">Membrane</keyword>
<organism evidence="3 4">
    <name type="scientific">Paludibacter jiangxiensis</name>
    <dbReference type="NCBI Taxonomy" id="681398"/>
    <lineage>
        <taxon>Bacteria</taxon>
        <taxon>Pseudomonadati</taxon>
        <taxon>Bacteroidota</taxon>
        <taxon>Bacteroidia</taxon>
        <taxon>Bacteroidales</taxon>
        <taxon>Paludibacteraceae</taxon>
        <taxon>Paludibacter</taxon>
    </lineage>
</organism>
<dbReference type="RefSeq" id="WP_153802504.1">
    <property type="nucleotide sequence ID" value="NZ_BDCR01000003.1"/>
</dbReference>
<accession>A0A170ZJZ0</accession>
<dbReference type="OrthoDB" id="975864at2"/>
<keyword evidence="2" id="KW-0812">Transmembrane</keyword>
<evidence type="ECO:0000313" key="3">
    <source>
        <dbReference type="EMBL" id="GAT62743.1"/>
    </source>
</evidence>
<evidence type="ECO:0000256" key="2">
    <source>
        <dbReference type="SAM" id="Phobius"/>
    </source>
</evidence>
<keyword evidence="1" id="KW-0175">Coiled coil</keyword>
<feature type="transmembrane region" description="Helical" evidence="2">
    <location>
        <begin position="581"/>
        <end position="604"/>
    </location>
</feature>
<reference evidence="4" key="2">
    <citation type="journal article" date="2017" name="Genome Announc.">
        <title>Draft genome sequence of Paludibacter jiangxiensis NM7(T), a propionate-producing fermentative bacterium.</title>
        <authorList>
            <person name="Qiu Y.-L."/>
            <person name="Tourlousse D.M."/>
            <person name="Matsuura N."/>
            <person name="Ohashi A."/>
            <person name="Sekiguchi Y."/>
        </authorList>
    </citation>
    <scope>NUCLEOTIDE SEQUENCE [LARGE SCALE GENOMIC DNA]</scope>
    <source>
        <strain evidence="4">NM7</strain>
    </source>
</reference>
<comment type="caution">
    <text evidence="3">The sequence shown here is derived from an EMBL/GenBank/DDBJ whole genome shotgun (WGS) entry which is preliminary data.</text>
</comment>
<evidence type="ECO:0000313" key="4">
    <source>
        <dbReference type="Proteomes" id="UP000076586"/>
    </source>
</evidence>
<reference evidence="4" key="1">
    <citation type="submission" date="2016-04" db="EMBL/GenBank/DDBJ databases">
        <title>Draft genome sequence of Paludibacter jiangxiensis strain NM7.</title>
        <authorList>
            <person name="Qiu Y."/>
            <person name="Matsuura N."/>
            <person name="Ohashi A."/>
            <person name="Tourlousse M.D."/>
            <person name="Sekiguchi Y."/>
        </authorList>
    </citation>
    <scope>NUCLEOTIDE SEQUENCE [LARGE SCALE GENOMIC DNA]</scope>
    <source>
        <strain evidence="4">NM7</strain>
    </source>
</reference>
<name>A0A170ZJZ0_9BACT</name>
<sequence>MNNNNKTNSTRLSAFCFLASLTETGRDLYNDVYVPICKRALSYYCAHKSKSGLYTDLQKAIIELYGIIVPESIISLLLKRIQKSFSAKEKEKYSLILSERTPKSFQFNDFVFTDHEDKYRRSQRDANLIEAEFCQFASKNDQVLCPTFASFIEKYQKRLSSFFTGNDLINGSDLDVSYLCHANFLKEIEQNRNDLYKIAEQLYLGAIITSYFENEIDLDVKFESGETYYIDTQIILQALDLQAEYETNPAKELLSILTNTGGKLRILGITLNELGHQIEKAIYKWDSKNPRTIINDACLRNKKGKEWLILLNSDIQNRIEKELGVILELIPAALKEKFKNSTDIKELQKQRFKYSAEHDVLAYLYVRHLRDKYISSVQKGKHWFVTNNGNLFKYNKEHTTTKKITEVALPDYLIGLLWLKDPSKYLDKVKKAGLSLILSTTFKEEIPSQELIYTYEEKVKSNQEITDEQYVFLHTSIAKESAKRIEKYLLEEEPEKVEQTALKLIKKATEQQELQKKQVSAMDARMKELEKLIASKDKEIGDAKQKIDDKLIEGNKKIQDKDSEIDKYKSDIIKEKRKRKFMLYLFSISLSFLFIGWIVFYSSFSNEFKTLWTSSVGIVIIIIDIIAKKSGLWSFISLLINLFKHKRK</sequence>
<protein>
    <submittedName>
        <fullName evidence="3">Uncharacterized protein</fullName>
    </submittedName>
</protein>
<keyword evidence="4" id="KW-1185">Reference proteome</keyword>
<keyword evidence="2" id="KW-1133">Transmembrane helix</keyword>
<dbReference type="EMBL" id="BDCR01000003">
    <property type="protein sequence ID" value="GAT62743.1"/>
    <property type="molecule type" value="Genomic_DNA"/>
</dbReference>
<dbReference type="AlphaFoldDB" id="A0A170ZJZ0"/>
<dbReference type="Proteomes" id="UP000076586">
    <property type="component" value="Unassembled WGS sequence"/>
</dbReference>
<gene>
    <name evidence="3" type="ORF">PJIAN_346</name>
</gene>
<feature type="transmembrane region" description="Helical" evidence="2">
    <location>
        <begin position="616"/>
        <end position="643"/>
    </location>
</feature>